<dbReference type="InterPro" id="IPR052124">
    <property type="entry name" value="Rab9_kelch_effector"/>
</dbReference>
<dbReference type="AlphaFoldDB" id="Q014J4"/>
<dbReference type="SUPFAM" id="SSF117281">
    <property type="entry name" value="Kelch motif"/>
    <property type="match status" value="1"/>
</dbReference>
<keyword evidence="5" id="KW-1185">Reference proteome</keyword>
<gene>
    <name evidence="4" type="ORF">OT_ostta07g04250</name>
</gene>
<sequence>MARASSGASVTPNVTSQVRDRFGTNPGGRAGHAGCATADGRAIVVGGRSTTGDRMYLADVWELDLRRVNSSTTERRMVWTMLHDGVSPGMVPSGRSGSAAVVVRGDVYVFGGYSSALRGDLDDLWVFNRTSGSWSELSPVDGYKPPGRSGASVSAPEGEAGGALVVYGGNGRNDVWEYDVDANRWTMIKENTASSMSGVGSARMGATVILAIFVASLA</sequence>
<dbReference type="InterPro" id="IPR015915">
    <property type="entry name" value="Kelch-typ_b-propeller"/>
</dbReference>
<keyword evidence="2" id="KW-0677">Repeat</keyword>
<dbReference type="PANTHER" id="PTHR46647">
    <property type="entry name" value="RAB9 EFFECTOR PROTEIN WITH KELCH MOTIFS"/>
    <property type="match status" value="1"/>
</dbReference>
<keyword evidence="1" id="KW-0880">Kelch repeat</keyword>
<dbReference type="GeneID" id="9836921"/>
<dbReference type="STRING" id="70448.Q014J4"/>
<accession>Q014J4</accession>
<protein>
    <submittedName>
        <fullName evidence="4">Kelch-type beta propeller</fullName>
    </submittedName>
</protein>
<comment type="caution">
    <text evidence="4">The sequence shown here is derived from an EMBL/GenBank/DDBJ whole genome shotgun (WGS) entry which is preliminary data.</text>
</comment>
<evidence type="ECO:0000313" key="5">
    <source>
        <dbReference type="Proteomes" id="UP000009170"/>
    </source>
</evidence>
<evidence type="ECO:0000256" key="2">
    <source>
        <dbReference type="ARBA" id="ARBA00022737"/>
    </source>
</evidence>
<dbReference type="Proteomes" id="UP000009170">
    <property type="component" value="Unassembled WGS sequence"/>
</dbReference>
<reference evidence="5" key="1">
    <citation type="journal article" date="2006" name="Proc. Natl. Acad. Sci. U.S.A.">
        <title>Genome analysis of the smallest free-living eukaryote Ostreococcus tauri unveils many unique features.</title>
        <authorList>
            <person name="Derelle E."/>
            <person name="Ferraz C."/>
            <person name="Rombauts S."/>
            <person name="Rouze P."/>
            <person name="Worden A.Z."/>
            <person name="Robbens S."/>
            <person name="Partensky F."/>
            <person name="Degroeve S."/>
            <person name="Echeynie S."/>
            <person name="Cooke R."/>
            <person name="Saeys Y."/>
            <person name="Wuyts J."/>
            <person name="Jabbari K."/>
            <person name="Bowler C."/>
            <person name="Panaud O."/>
            <person name="Piegu B."/>
            <person name="Ball S.G."/>
            <person name="Ral J.-P."/>
            <person name="Bouget F.-Y."/>
            <person name="Piganeau G."/>
            <person name="De Baets B."/>
            <person name="Picard A."/>
            <person name="Delseny M."/>
            <person name="Demaille J."/>
            <person name="Van de Peer Y."/>
            <person name="Moreau H."/>
        </authorList>
    </citation>
    <scope>NUCLEOTIDE SEQUENCE [LARGE SCALE GENOMIC DNA]</scope>
    <source>
        <strain evidence="5">OTTH 0595 / CCAP 157/2 / RCC745</strain>
    </source>
</reference>
<proteinExistence type="predicted"/>
<dbReference type="PANTHER" id="PTHR46647:SF1">
    <property type="entry name" value="RAB9 EFFECTOR PROTEIN WITH KELCH MOTIFS"/>
    <property type="match status" value="1"/>
</dbReference>
<dbReference type="EMBL" id="CAID01000007">
    <property type="protein sequence ID" value="CAL54685.1"/>
    <property type="molecule type" value="Genomic_DNA"/>
</dbReference>
<dbReference type="KEGG" id="ota:OT_ostta07g04250"/>
<evidence type="ECO:0000256" key="3">
    <source>
        <dbReference type="SAM" id="MobiDB-lite"/>
    </source>
</evidence>
<dbReference type="InParanoid" id="Q014J4"/>
<reference evidence="4 5" key="2">
    <citation type="journal article" date="2014" name="BMC Genomics">
        <title>An improved genome of the model marine alga Ostreococcus tauri unfolds by assessing Illumina de novo assemblies.</title>
        <authorList>
            <person name="Blanc-Mathieu R."/>
            <person name="Verhelst B."/>
            <person name="Derelle E."/>
            <person name="Rombauts S."/>
            <person name="Bouget F.Y."/>
            <person name="Carre I."/>
            <person name="Chateau A."/>
            <person name="Eyre-Walker A."/>
            <person name="Grimsley N."/>
            <person name="Moreau H."/>
            <person name="Piegu B."/>
            <person name="Rivals E."/>
            <person name="Schackwitz W."/>
            <person name="Van de Peer Y."/>
            <person name="Piganeau G."/>
        </authorList>
    </citation>
    <scope>NUCLEOTIDE SEQUENCE [LARGE SCALE GENOMIC DNA]</scope>
    <source>
        <strain evidence="5">OTTH 0595 / CCAP 157/2 / RCC745</strain>
    </source>
</reference>
<dbReference type="RefSeq" id="XP_003080518.1">
    <property type="nucleotide sequence ID" value="XM_003080470.1"/>
</dbReference>
<dbReference type="OMA" id="TERRMVW"/>
<dbReference type="OrthoDB" id="10251809at2759"/>
<dbReference type="Pfam" id="PF24681">
    <property type="entry name" value="Kelch_KLHDC2_KLHL20_DRC7"/>
    <property type="match status" value="1"/>
</dbReference>
<dbReference type="Gene3D" id="2.120.10.80">
    <property type="entry name" value="Kelch-type beta propeller"/>
    <property type="match status" value="1"/>
</dbReference>
<name>Q014J4_OSTTA</name>
<feature type="region of interest" description="Disordered" evidence="3">
    <location>
        <begin position="1"/>
        <end position="33"/>
    </location>
</feature>
<evidence type="ECO:0000313" key="4">
    <source>
        <dbReference type="EMBL" id="CAL54685.1"/>
    </source>
</evidence>
<evidence type="ECO:0000256" key="1">
    <source>
        <dbReference type="ARBA" id="ARBA00022441"/>
    </source>
</evidence>
<organism evidence="4 5">
    <name type="scientific">Ostreococcus tauri</name>
    <name type="common">Marine green alga</name>
    <dbReference type="NCBI Taxonomy" id="70448"/>
    <lineage>
        <taxon>Eukaryota</taxon>
        <taxon>Viridiplantae</taxon>
        <taxon>Chlorophyta</taxon>
        <taxon>Mamiellophyceae</taxon>
        <taxon>Mamiellales</taxon>
        <taxon>Bathycoccaceae</taxon>
        <taxon>Ostreococcus</taxon>
    </lineage>
</organism>
<feature type="compositionally biased region" description="Polar residues" evidence="3">
    <location>
        <begin position="1"/>
        <end position="17"/>
    </location>
</feature>